<gene>
    <name evidence="4" type="ORF">J7656_14395</name>
</gene>
<feature type="transmembrane region" description="Helical" evidence="1">
    <location>
        <begin position="94"/>
        <end position="117"/>
    </location>
</feature>
<dbReference type="Gene3D" id="3.40.50.2000">
    <property type="entry name" value="Glycogen Phosphorylase B"/>
    <property type="match status" value="2"/>
</dbReference>
<evidence type="ECO:0000313" key="5">
    <source>
        <dbReference type="Proteomes" id="UP000679341"/>
    </source>
</evidence>
<keyword evidence="1" id="KW-1133">Transmembrane helix</keyword>
<feature type="transmembrane region" description="Helical" evidence="1">
    <location>
        <begin position="62"/>
        <end position="82"/>
    </location>
</feature>
<dbReference type="OrthoDB" id="132546at2157"/>
<feature type="domain" description="Glycosyl transferase family 1" evidence="2">
    <location>
        <begin position="212"/>
        <end position="376"/>
    </location>
</feature>
<dbReference type="CDD" id="cd03801">
    <property type="entry name" value="GT4_PimA-like"/>
    <property type="match status" value="1"/>
</dbReference>
<dbReference type="PANTHER" id="PTHR45947">
    <property type="entry name" value="SULFOQUINOVOSYL TRANSFERASE SQD2"/>
    <property type="match status" value="1"/>
</dbReference>
<dbReference type="InterPro" id="IPR050194">
    <property type="entry name" value="Glycosyltransferase_grp1"/>
</dbReference>
<dbReference type="EMBL" id="CP073695">
    <property type="protein sequence ID" value="QUO47726.1"/>
    <property type="molecule type" value="Genomic_DNA"/>
</dbReference>
<evidence type="ECO:0000259" key="3">
    <source>
        <dbReference type="Pfam" id="PF13579"/>
    </source>
</evidence>
<dbReference type="PANTHER" id="PTHR45947:SF15">
    <property type="entry name" value="TEICHURONIC ACID BIOSYNTHESIS GLYCOSYLTRANSFERASE TUAC-RELATED"/>
    <property type="match status" value="1"/>
</dbReference>
<keyword evidence="1" id="KW-0472">Membrane</keyword>
<dbReference type="Pfam" id="PF13579">
    <property type="entry name" value="Glyco_trans_4_4"/>
    <property type="match status" value="1"/>
</dbReference>
<dbReference type="GO" id="GO:0016757">
    <property type="term" value="F:glycosyltransferase activity"/>
    <property type="evidence" value="ECO:0007669"/>
    <property type="project" value="InterPro"/>
</dbReference>
<dbReference type="Pfam" id="PF00534">
    <property type="entry name" value="Glycos_transf_1"/>
    <property type="match status" value="1"/>
</dbReference>
<dbReference type="AlphaFoldDB" id="A0A8T8LLE0"/>
<accession>A0A8T8LLE0</accession>
<keyword evidence="5" id="KW-1185">Reference proteome</keyword>
<dbReference type="Proteomes" id="UP000679341">
    <property type="component" value="Chromosome"/>
</dbReference>
<evidence type="ECO:0000259" key="2">
    <source>
        <dbReference type="Pfam" id="PF00534"/>
    </source>
</evidence>
<dbReference type="KEGG" id="hss:J7656_14395"/>
<reference evidence="4 5" key="1">
    <citation type="submission" date="2021-03" db="EMBL/GenBank/DDBJ databases">
        <title>Halorubrum sodomense MBLA0099, Whole genome shotgun sequencing.</title>
        <authorList>
            <person name="Seo M.-J."/>
            <person name="Cho E.-S."/>
            <person name="Hwang C.Y."/>
        </authorList>
    </citation>
    <scope>NUCLEOTIDE SEQUENCE [LARGE SCALE GENOMIC DNA]</scope>
    <source>
        <strain evidence="4 5">MBLA0099</strain>
    </source>
</reference>
<dbReference type="InterPro" id="IPR028098">
    <property type="entry name" value="Glyco_trans_4-like_N"/>
</dbReference>
<feature type="domain" description="Glycosyltransferase subfamily 4-like N-terminal" evidence="3">
    <location>
        <begin position="15"/>
        <end position="180"/>
    </location>
</feature>
<name>A0A8T8LLE0_9EURY</name>
<dbReference type="SUPFAM" id="SSF53756">
    <property type="entry name" value="UDP-Glycosyltransferase/glycogen phosphorylase"/>
    <property type="match status" value="1"/>
</dbReference>
<dbReference type="RefSeq" id="WP_211553669.1">
    <property type="nucleotide sequence ID" value="NZ_CP073695.1"/>
</dbReference>
<organism evidence="4 5">
    <name type="scientific">Halorubrum ruber</name>
    <dbReference type="NCBI Taxonomy" id="2982524"/>
    <lineage>
        <taxon>Archaea</taxon>
        <taxon>Methanobacteriati</taxon>
        <taxon>Methanobacteriota</taxon>
        <taxon>Stenosarchaea group</taxon>
        <taxon>Halobacteria</taxon>
        <taxon>Halobacteriales</taxon>
        <taxon>Haloferacaceae</taxon>
        <taxon>Halorubrum</taxon>
    </lineage>
</organism>
<proteinExistence type="predicted"/>
<dbReference type="GeneID" id="64828753"/>
<protein>
    <submittedName>
        <fullName evidence="4">Glycosyltransferase family 4 protein</fullName>
    </submittedName>
</protein>
<evidence type="ECO:0000313" key="4">
    <source>
        <dbReference type="EMBL" id="QUO47726.1"/>
    </source>
</evidence>
<keyword evidence="1" id="KW-0812">Transmembrane</keyword>
<sequence length="395" mass="44485">MVKLNGWPNTFDERAKALDASVDDLVVVRPKPIGDKNKHESIESVTTYNLYPQRGAFVKPSWVKPFVFSIHVLQAVLLLIYLQFKQERPSVIHAFDYALGGFAGAVVSQLFSVPLIVSVRGLKEPIYNEMIEEEGTYRARIKYQILTTMTRFVLVRANHIVTKSPYQVKFVRERFGIDPGFTTLPTGVDFDTFDPEAVTKENALRDLLSSEGHDIESNDRIILFLGKLVQEKGPDTVLELLDQSSSEVSEDIVFVFIGEFRSESFERQFRELQKEVPHKTILYPNRVPFEDVPDILFDADGVILLSKSGTEGAPRVLQEACAMETSIIASEVDGIKGAFAGLPGCHLIGRTDHIAFANAVNNAVEESVSRARFAEQFDMYENYSQYADIYRQLSD</sequence>
<dbReference type="InterPro" id="IPR001296">
    <property type="entry name" value="Glyco_trans_1"/>
</dbReference>
<evidence type="ECO:0000256" key="1">
    <source>
        <dbReference type="SAM" id="Phobius"/>
    </source>
</evidence>